<comment type="similarity">
    <text evidence="1">Belongs to the EamA transporter family.</text>
</comment>
<dbReference type="GO" id="GO:0016020">
    <property type="term" value="C:membrane"/>
    <property type="evidence" value="ECO:0007669"/>
    <property type="project" value="InterPro"/>
</dbReference>
<evidence type="ECO:0000256" key="2">
    <source>
        <dbReference type="SAM" id="Phobius"/>
    </source>
</evidence>
<dbReference type="EMBL" id="JAEPES010000001">
    <property type="protein sequence ID" value="MBK4346175.1"/>
    <property type="molecule type" value="Genomic_DNA"/>
</dbReference>
<evidence type="ECO:0000313" key="4">
    <source>
        <dbReference type="EMBL" id="MBK4346175.1"/>
    </source>
</evidence>
<protein>
    <submittedName>
        <fullName evidence="4">EamA family transporter</fullName>
    </submittedName>
</protein>
<evidence type="ECO:0000256" key="1">
    <source>
        <dbReference type="ARBA" id="ARBA00007362"/>
    </source>
</evidence>
<feature type="transmembrane region" description="Helical" evidence="2">
    <location>
        <begin position="288"/>
        <end position="308"/>
    </location>
</feature>
<dbReference type="InterPro" id="IPR037185">
    <property type="entry name" value="EmrE-like"/>
</dbReference>
<evidence type="ECO:0000313" key="5">
    <source>
        <dbReference type="Proteomes" id="UP000636458"/>
    </source>
</evidence>
<feature type="transmembrane region" description="Helical" evidence="2">
    <location>
        <begin position="226"/>
        <end position="245"/>
    </location>
</feature>
<dbReference type="PANTHER" id="PTHR12715:SF4">
    <property type="entry name" value="EAMA DOMAIN-CONTAINING PROTEIN"/>
    <property type="match status" value="1"/>
</dbReference>
<gene>
    <name evidence="4" type="ORF">IV501_00875</name>
</gene>
<feature type="transmembrane region" description="Helical" evidence="2">
    <location>
        <begin position="193"/>
        <end position="214"/>
    </location>
</feature>
<dbReference type="InterPro" id="IPR052756">
    <property type="entry name" value="Alkyne_AA_exporter"/>
</dbReference>
<sequence>MRCVVVNTPRPVQNHLHFGRPSFRKTFISEDLHFGRPSFRKRSTPAFASLVSVTSPTPSSSSSASLAPVRAPGLRPSVIVAIVVTVLAWASAFLVIRGVAPHFSGGALALARLTVGAIILGVVMIGRRWTRMSAREWLLVIVFGVAWFGAYNVTLNLAEHTLDAGTTAMVVNIGPILIALGAGVFLGEGIPRWLAIGAGVAFVGVVLIGISTGLSALQQPGLGDPIGLIWALVAAITYAIGVLCQKPALKRLPARQVTFLGAVIGAVACSPFAGQLVHDLSRAPVGSILGAVYLGAVPTALAFSTWAYALSKMPAGQLGVTTYVVPTIVVIFAFLFFGEIPGWLAIAGGVVCLVGVALSRRRPR</sequence>
<feature type="transmembrane region" description="Helical" evidence="2">
    <location>
        <begin position="164"/>
        <end position="186"/>
    </location>
</feature>
<feature type="transmembrane region" description="Helical" evidence="2">
    <location>
        <begin position="343"/>
        <end position="359"/>
    </location>
</feature>
<feature type="domain" description="EamA" evidence="3">
    <location>
        <begin position="226"/>
        <end position="359"/>
    </location>
</feature>
<dbReference type="Gene3D" id="1.10.3730.20">
    <property type="match status" value="1"/>
</dbReference>
<dbReference type="Pfam" id="PF00892">
    <property type="entry name" value="EamA"/>
    <property type="match status" value="2"/>
</dbReference>
<name>A0A934SNM2_9MICO</name>
<proteinExistence type="inferred from homology"/>
<comment type="caution">
    <text evidence="4">The sequence shown here is derived from an EMBL/GenBank/DDBJ whole genome shotgun (WGS) entry which is preliminary data.</text>
</comment>
<keyword evidence="2" id="KW-0812">Transmembrane</keyword>
<feature type="transmembrane region" description="Helical" evidence="2">
    <location>
        <begin position="257"/>
        <end position="276"/>
    </location>
</feature>
<reference evidence="4" key="1">
    <citation type="submission" date="2021-01" db="EMBL/GenBank/DDBJ databases">
        <title>Lacisediminihabitans sp. nov. strain G11-30, isolated from Antarctic Soil.</title>
        <authorList>
            <person name="Li J."/>
        </authorList>
    </citation>
    <scope>NUCLEOTIDE SEQUENCE</scope>
    <source>
        <strain evidence="4">G11-30</strain>
    </source>
</reference>
<feature type="transmembrane region" description="Helical" evidence="2">
    <location>
        <begin position="137"/>
        <end position="158"/>
    </location>
</feature>
<dbReference type="PANTHER" id="PTHR12715">
    <property type="entry name" value="TRANSPORTER, DRUG/METABOLITE EXPORTER FAMILY"/>
    <property type="match status" value="1"/>
</dbReference>
<dbReference type="Proteomes" id="UP000636458">
    <property type="component" value="Unassembled WGS sequence"/>
</dbReference>
<dbReference type="InterPro" id="IPR000620">
    <property type="entry name" value="EamA_dom"/>
</dbReference>
<feature type="domain" description="EamA" evidence="3">
    <location>
        <begin position="78"/>
        <end position="209"/>
    </location>
</feature>
<organism evidence="4 5">
    <name type="scientific">Lacisediminihabitans changchengi</name>
    <dbReference type="NCBI Taxonomy" id="2787634"/>
    <lineage>
        <taxon>Bacteria</taxon>
        <taxon>Bacillati</taxon>
        <taxon>Actinomycetota</taxon>
        <taxon>Actinomycetes</taxon>
        <taxon>Micrococcales</taxon>
        <taxon>Microbacteriaceae</taxon>
        <taxon>Lacisediminihabitans</taxon>
    </lineage>
</organism>
<keyword evidence="2" id="KW-1133">Transmembrane helix</keyword>
<dbReference type="SUPFAM" id="SSF103481">
    <property type="entry name" value="Multidrug resistance efflux transporter EmrE"/>
    <property type="match status" value="2"/>
</dbReference>
<feature type="transmembrane region" description="Helical" evidence="2">
    <location>
        <begin position="78"/>
        <end position="100"/>
    </location>
</feature>
<accession>A0A934SNM2</accession>
<feature type="transmembrane region" description="Helical" evidence="2">
    <location>
        <begin position="106"/>
        <end position="125"/>
    </location>
</feature>
<keyword evidence="5" id="KW-1185">Reference proteome</keyword>
<feature type="transmembrane region" description="Helical" evidence="2">
    <location>
        <begin position="320"/>
        <end position="337"/>
    </location>
</feature>
<keyword evidence="2" id="KW-0472">Membrane</keyword>
<evidence type="ECO:0000259" key="3">
    <source>
        <dbReference type="Pfam" id="PF00892"/>
    </source>
</evidence>
<dbReference type="AlphaFoldDB" id="A0A934SNM2"/>